<reference evidence="1 2" key="1">
    <citation type="journal article" date="2021" name="MBio">
        <title>A New Model Trypanosomatid, Novymonas esmeraldas: Genomic Perception of Its 'Candidatus Pandoraea novymonadis' Endosymbiont.</title>
        <authorList>
            <person name="Zakharova A."/>
            <person name="Saura A."/>
            <person name="Butenko A."/>
            <person name="Podesvova L."/>
            <person name="Warmusova S."/>
            <person name="Kostygov A.Y."/>
            <person name="Nenarokova A."/>
            <person name="Lukes J."/>
            <person name="Opperdoes F.R."/>
            <person name="Yurchenko V."/>
        </authorList>
    </citation>
    <scope>NUCLEOTIDE SEQUENCE [LARGE SCALE GENOMIC DNA]</scope>
    <source>
        <strain evidence="1 2">E262AT.01</strain>
    </source>
</reference>
<evidence type="ECO:0000313" key="1">
    <source>
        <dbReference type="EMBL" id="KAK7202340.1"/>
    </source>
</evidence>
<comment type="caution">
    <text evidence="1">The sequence shown here is derived from an EMBL/GenBank/DDBJ whole genome shotgun (WGS) entry which is preliminary data.</text>
</comment>
<dbReference type="AlphaFoldDB" id="A0AAW0FE85"/>
<dbReference type="EMBL" id="JAECZO010000028">
    <property type="protein sequence ID" value="KAK7202340.1"/>
    <property type="molecule type" value="Genomic_DNA"/>
</dbReference>
<name>A0AAW0FE85_9TRYP</name>
<dbReference type="Proteomes" id="UP001430356">
    <property type="component" value="Unassembled WGS sequence"/>
</dbReference>
<keyword evidence="2" id="KW-1185">Reference proteome</keyword>
<accession>A0AAW0FE85</accession>
<protein>
    <submittedName>
        <fullName evidence="1">Uncharacterized protein</fullName>
    </submittedName>
</protein>
<gene>
    <name evidence="1" type="ORF">NESM_000306000</name>
</gene>
<evidence type="ECO:0000313" key="2">
    <source>
        <dbReference type="Proteomes" id="UP001430356"/>
    </source>
</evidence>
<organism evidence="1 2">
    <name type="scientific">Novymonas esmeraldas</name>
    <dbReference type="NCBI Taxonomy" id="1808958"/>
    <lineage>
        <taxon>Eukaryota</taxon>
        <taxon>Discoba</taxon>
        <taxon>Euglenozoa</taxon>
        <taxon>Kinetoplastea</taxon>
        <taxon>Metakinetoplastina</taxon>
        <taxon>Trypanosomatida</taxon>
        <taxon>Trypanosomatidae</taxon>
        <taxon>Novymonas</taxon>
    </lineage>
</organism>
<sequence>MDTATLLRHIVNLQRANRELVSEANREVAAAVAVFNELVRMLDGSPVWLIEMDTPRDDERVCRDATNLCPLALTPADVAAMTPEHVSRVIPRLCEYLRTEECFGATNQLCAILECRGAELLSFPQLRLTWRRIRALLESLMECDATACEHESVSGALQLMESLAI</sequence>
<proteinExistence type="predicted"/>